<dbReference type="Pfam" id="PF00579">
    <property type="entry name" value="tRNA-synt_1b"/>
    <property type="match status" value="1"/>
</dbReference>
<evidence type="ECO:0000313" key="9">
    <source>
        <dbReference type="Proteomes" id="UP000663347"/>
    </source>
</evidence>
<accession>A0A974X7H3</accession>
<keyword evidence="2 7" id="KW-0547">Nucleotide-binding</keyword>
<dbReference type="InterPro" id="IPR014729">
    <property type="entry name" value="Rossmann-like_a/b/a_fold"/>
</dbReference>
<proteinExistence type="inferred from homology"/>
<evidence type="ECO:0000256" key="3">
    <source>
        <dbReference type="ARBA" id="ARBA00022840"/>
    </source>
</evidence>
<dbReference type="PANTHER" id="PTHR11766:SF1">
    <property type="entry name" value="TYROSINE--TRNA LIGASE"/>
    <property type="match status" value="1"/>
</dbReference>
<evidence type="ECO:0000256" key="2">
    <source>
        <dbReference type="ARBA" id="ARBA00022741"/>
    </source>
</evidence>
<evidence type="ECO:0008006" key="10">
    <source>
        <dbReference type="Google" id="ProtNLM"/>
    </source>
</evidence>
<evidence type="ECO:0000313" key="8">
    <source>
        <dbReference type="EMBL" id="QSW37991.1"/>
    </source>
</evidence>
<name>A0A974X7H3_9PROT</name>
<comment type="catalytic activity">
    <reaction evidence="6">
        <text>tRNA(Tyr) + L-tyrosine + ATP = L-tyrosyl-tRNA(Tyr) + AMP + diphosphate + H(+)</text>
        <dbReference type="Rhea" id="RHEA:10220"/>
        <dbReference type="Rhea" id="RHEA-COMP:9706"/>
        <dbReference type="Rhea" id="RHEA-COMP:9707"/>
        <dbReference type="ChEBI" id="CHEBI:15378"/>
        <dbReference type="ChEBI" id="CHEBI:30616"/>
        <dbReference type="ChEBI" id="CHEBI:33019"/>
        <dbReference type="ChEBI" id="CHEBI:58315"/>
        <dbReference type="ChEBI" id="CHEBI:78442"/>
        <dbReference type="ChEBI" id="CHEBI:78536"/>
        <dbReference type="ChEBI" id="CHEBI:456215"/>
        <dbReference type="EC" id="6.1.1.1"/>
    </reaction>
</comment>
<dbReference type="InterPro" id="IPR002305">
    <property type="entry name" value="aa-tRNA-synth_Ic"/>
</dbReference>
<dbReference type="GO" id="GO:0004831">
    <property type="term" value="F:tyrosine-tRNA ligase activity"/>
    <property type="evidence" value="ECO:0007669"/>
    <property type="project" value="UniProtKB-EC"/>
</dbReference>
<dbReference type="AlphaFoldDB" id="A0A974X7H3"/>
<keyword evidence="4 7" id="KW-0648">Protein biosynthesis</keyword>
<dbReference type="GO" id="GO:0006418">
    <property type="term" value="P:tRNA aminoacylation for protein translation"/>
    <property type="evidence" value="ECO:0007669"/>
    <property type="project" value="InterPro"/>
</dbReference>
<evidence type="ECO:0000256" key="7">
    <source>
        <dbReference type="RuleBase" id="RU363036"/>
    </source>
</evidence>
<organism evidence="8 9">
    <name type="scientific">Candidatus Vidania fulgoroideorum</name>
    <dbReference type="NCBI Taxonomy" id="881286"/>
    <lineage>
        <taxon>Bacteria</taxon>
        <taxon>Pseudomonadati</taxon>
        <taxon>Pseudomonadota</taxon>
        <taxon>Betaproteobacteria</taxon>
        <taxon>Candidatus Vidania</taxon>
    </lineage>
</organism>
<dbReference type="Gene3D" id="3.40.50.620">
    <property type="entry name" value="HUPs"/>
    <property type="match status" value="1"/>
</dbReference>
<keyword evidence="3 7" id="KW-0067">ATP-binding</keyword>
<evidence type="ECO:0000256" key="5">
    <source>
        <dbReference type="ARBA" id="ARBA00023146"/>
    </source>
</evidence>
<keyword evidence="1 7" id="KW-0436">Ligase</keyword>
<dbReference type="SUPFAM" id="SSF52374">
    <property type="entry name" value="Nucleotidylyl transferase"/>
    <property type="match status" value="1"/>
</dbReference>
<dbReference type="GO" id="GO:0005524">
    <property type="term" value="F:ATP binding"/>
    <property type="evidence" value="ECO:0007669"/>
    <property type="project" value="UniProtKB-KW"/>
</dbReference>
<evidence type="ECO:0000256" key="4">
    <source>
        <dbReference type="ARBA" id="ARBA00022917"/>
    </source>
</evidence>
<protein>
    <recommendedName>
        <fullName evidence="10">Tyrosine--tRNA ligase</fullName>
    </recommendedName>
</protein>
<reference evidence="8" key="1">
    <citation type="submission" date="2021-02" db="EMBL/GenBank/DDBJ databases">
        <authorList>
            <person name="Franco D."/>
        </authorList>
    </citation>
    <scope>NUCLEOTIDE SEQUENCE</scope>
    <source>
        <strain evidence="8">RANSCY</strain>
    </source>
</reference>
<dbReference type="Gene3D" id="1.10.240.10">
    <property type="entry name" value="Tyrosyl-Transfer RNA Synthetase"/>
    <property type="match status" value="1"/>
</dbReference>
<comment type="similarity">
    <text evidence="7">Belongs to the class-I aminoacyl-tRNA synthetase family.</text>
</comment>
<evidence type="ECO:0000256" key="6">
    <source>
        <dbReference type="ARBA" id="ARBA00048248"/>
    </source>
</evidence>
<keyword evidence="5 7" id="KW-0030">Aminoacyl-tRNA synthetase</keyword>
<reference evidence="8" key="2">
    <citation type="submission" date="2021-03" db="EMBL/GenBank/DDBJ databases">
        <title>Alternative transmission patterns in independently acquired nutritional co-symbionts of Dictyopharidae planthoppers.</title>
        <authorList>
            <person name="Michalik A."/>
            <person name="Lukasik P."/>
        </authorList>
    </citation>
    <scope>NUCLEOTIDE SEQUENCE</scope>
    <source>
        <strain evidence="8">RANSCY</strain>
    </source>
</reference>
<evidence type="ECO:0000256" key="1">
    <source>
        <dbReference type="ARBA" id="ARBA00022598"/>
    </source>
</evidence>
<dbReference type="PANTHER" id="PTHR11766">
    <property type="entry name" value="TYROSYL-TRNA SYNTHETASE"/>
    <property type="match status" value="1"/>
</dbReference>
<dbReference type="InterPro" id="IPR024088">
    <property type="entry name" value="Tyr-tRNA-ligase_bac-type"/>
</dbReference>
<gene>
    <name evidence="8" type="ORF">JSR06_00080</name>
</gene>
<dbReference type="GO" id="GO:0005829">
    <property type="term" value="C:cytosol"/>
    <property type="evidence" value="ECO:0007669"/>
    <property type="project" value="TreeGrafter"/>
</dbReference>
<dbReference type="EMBL" id="CP071412">
    <property type="protein sequence ID" value="QSW37991.1"/>
    <property type="molecule type" value="Genomic_DNA"/>
</dbReference>
<sequence length="363" mass="42628">MIGSIVRKIRVNGKELTIIGNYKSLDDKKIYRIKFGIDISGRDIHIGHLLCLMVVRKIASGIKGNVEILIILGDYTVNMVRNIKRSNINEYSVNIRKLVNQVLFSKNWKVMFFENSTWFTSFEIKGIFKEKLKNLIKSKKDKKMVGQLIYPYFQNYDNTVLRPDIEIGGMDQIYNFSLYNKSVGVKKMIFILVPLIKTIGDEKMSKSSNNCIYIYSDYRDMFWNIIRFNDISIGEYIQVFSSFSRFKGIRFNRRLDINVSNKINLFILLSIIVFKKENINYVSLFLKGKLKQERLIRVKRENVYSLRLTLKSLGIIRYMSDLKQLIKKGLIMVNSKIINKYDDIKRKDINLIKVGRKTKILII</sequence>
<dbReference type="Proteomes" id="UP000663347">
    <property type="component" value="Chromosome"/>
</dbReference>